<dbReference type="Proteomes" id="UP001499852">
    <property type="component" value="Unassembled WGS sequence"/>
</dbReference>
<dbReference type="InterPro" id="IPR035897">
    <property type="entry name" value="Toll_tir_struct_dom_sf"/>
</dbReference>
<reference evidence="3" key="1">
    <citation type="journal article" date="2019" name="Int. J. Syst. Evol. Microbiol.">
        <title>The Global Catalogue of Microorganisms (GCM) 10K type strain sequencing project: providing services to taxonomists for standard genome sequencing and annotation.</title>
        <authorList>
            <consortium name="The Broad Institute Genomics Platform"/>
            <consortium name="The Broad Institute Genome Sequencing Center for Infectious Disease"/>
            <person name="Wu L."/>
            <person name="Ma J."/>
        </authorList>
    </citation>
    <scope>NUCLEOTIDE SEQUENCE [LARGE SCALE GENOMIC DNA]</scope>
    <source>
        <strain evidence="3">JCM 18053</strain>
    </source>
</reference>
<evidence type="ECO:0000259" key="1">
    <source>
        <dbReference type="PROSITE" id="PS50104"/>
    </source>
</evidence>
<name>A0ABP9P4Z8_9BACT</name>
<dbReference type="Gene3D" id="3.40.50.10140">
    <property type="entry name" value="Toll/interleukin-1 receptor homology (TIR) domain"/>
    <property type="match status" value="1"/>
</dbReference>
<protein>
    <recommendedName>
        <fullName evidence="1">TIR domain-containing protein</fullName>
    </recommendedName>
</protein>
<evidence type="ECO:0000313" key="3">
    <source>
        <dbReference type="Proteomes" id="UP001499852"/>
    </source>
</evidence>
<dbReference type="Pfam" id="PF13676">
    <property type="entry name" value="TIR_2"/>
    <property type="match status" value="1"/>
</dbReference>
<feature type="domain" description="TIR" evidence="1">
    <location>
        <begin position="150"/>
        <end position="281"/>
    </location>
</feature>
<comment type="caution">
    <text evidence="2">The sequence shown here is derived from an EMBL/GenBank/DDBJ whole genome shotgun (WGS) entry which is preliminary data.</text>
</comment>
<sequence>MPSDIASEDANGDFVVGNELRRIIDSNGFSIHPDKVHLYRNTTRQSVTGLVVNRRVNVPREFIRNIRAMISDWHKNGLDSAEKSHHEKHYRRALIAGLKPPLPRIIEGKLNFLRMVKGIDDPVRRNLQRQFVNVYPEYQKVMEKENSELSMRDLFISHASEDKDAFVRPLVQALVKVGVSVWYDEAEMTIGDKLTNKINEGLTKSRYGLVVLSPSFFSVKKTWPDREVNALFAMEDADGNSRVLPLWYKVDKEQVSKTNPLLAGQLAWKAADFSVDVLAEKFRDFMKNRRSKDA</sequence>
<keyword evidence="3" id="KW-1185">Reference proteome</keyword>
<organism evidence="2 3">
    <name type="scientific">Prosthecobacter algae</name>
    <dbReference type="NCBI Taxonomy" id="1144682"/>
    <lineage>
        <taxon>Bacteria</taxon>
        <taxon>Pseudomonadati</taxon>
        <taxon>Verrucomicrobiota</taxon>
        <taxon>Verrucomicrobiia</taxon>
        <taxon>Verrucomicrobiales</taxon>
        <taxon>Verrucomicrobiaceae</taxon>
        <taxon>Prosthecobacter</taxon>
    </lineage>
</organism>
<dbReference type="EMBL" id="BAABIA010000004">
    <property type="protein sequence ID" value="GAA5140005.1"/>
    <property type="molecule type" value="Genomic_DNA"/>
</dbReference>
<dbReference type="SMART" id="SM00255">
    <property type="entry name" value="TIR"/>
    <property type="match status" value="1"/>
</dbReference>
<accession>A0ABP9P4Z8</accession>
<evidence type="ECO:0000313" key="2">
    <source>
        <dbReference type="EMBL" id="GAA5140005.1"/>
    </source>
</evidence>
<proteinExistence type="predicted"/>
<gene>
    <name evidence="2" type="ORF">GCM10023213_21770</name>
</gene>
<dbReference type="SUPFAM" id="SSF52200">
    <property type="entry name" value="Toll/Interleukin receptor TIR domain"/>
    <property type="match status" value="1"/>
</dbReference>
<dbReference type="InterPro" id="IPR000157">
    <property type="entry name" value="TIR_dom"/>
</dbReference>
<dbReference type="PROSITE" id="PS50104">
    <property type="entry name" value="TIR"/>
    <property type="match status" value="1"/>
</dbReference>